<evidence type="ECO:0000313" key="2">
    <source>
        <dbReference type="Proteomes" id="UP000680206"/>
    </source>
</evidence>
<dbReference type="RefSeq" id="WP_208248620.1">
    <property type="nucleotide sequence ID" value="NZ_JAGEPF010000027.1"/>
</dbReference>
<comment type="caution">
    <text evidence="1">The sequence shown here is derived from an EMBL/GenBank/DDBJ whole genome shotgun (WGS) entry which is preliminary data.</text>
</comment>
<sequence>MSGLRPETELVVQQSAHAFWTINLDDPLAAAPDMAGAKASDLARAVRHGLPVPPGFVIPVQCFPRGERYRNTGELRKAWARLSGNGARALAVRSSSTHEEGARGRYVSALDVKGWPEFLKAVTGVVASATGPATTAILVQPQLDLVSGGVLFGADPLEGRTDRVIVSAALGGPSALRDSQAATHYALNRRGKVVSVERDGGAPPEEPLTRPQLRTLVKLAARAAALFGGPQEIEFGFDREDAVWLLQTRPLSSLTLPRARRPAS</sequence>
<dbReference type="PANTHER" id="PTHR43615">
    <property type="entry name" value="PHOSPHOENOLPYRUVATE SYNTHASE-RELATED"/>
    <property type="match status" value="1"/>
</dbReference>
<protein>
    <recommendedName>
        <fullName evidence="3">Pyruvate phosphate dikinase AMP/ATP-binding domain-containing protein</fullName>
    </recommendedName>
</protein>
<evidence type="ECO:0008006" key="3">
    <source>
        <dbReference type="Google" id="ProtNLM"/>
    </source>
</evidence>
<evidence type="ECO:0000313" key="1">
    <source>
        <dbReference type="EMBL" id="MBO2463413.1"/>
    </source>
</evidence>
<reference evidence="1 2" key="1">
    <citation type="submission" date="2021-03" db="EMBL/GenBank/DDBJ databases">
        <title>Actinomadura violae sp. nov., isolated from lichen in Thailand.</title>
        <authorList>
            <person name="Kanchanasin P."/>
            <person name="Saeng-In P."/>
            <person name="Phongsopitanun W."/>
            <person name="Yuki M."/>
            <person name="Kudo T."/>
            <person name="Ohkuma M."/>
            <person name="Tanasupawat S."/>
        </authorList>
    </citation>
    <scope>NUCLEOTIDE SEQUENCE [LARGE SCALE GENOMIC DNA]</scope>
    <source>
        <strain evidence="1 2">LCR2-06</strain>
    </source>
</reference>
<accession>A0ABS3S3T9</accession>
<dbReference type="EMBL" id="JAGEPF010000027">
    <property type="protein sequence ID" value="MBO2463413.1"/>
    <property type="molecule type" value="Genomic_DNA"/>
</dbReference>
<dbReference type="PANTHER" id="PTHR43615:SF1">
    <property type="entry name" value="PPDK_N DOMAIN-CONTAINING PROTEIN"/>
    <property type="match status" value="1"/>
</dbReference>
<dbReference type="Gene3D" id="3.30.470.20">
    <property type="entry name" value="ATP-grasp fold, B domain"/>
    <property type="match status" value="1"/>
</dbReference>
<proteinExistence type="predicted"/>
<dbReference type="SUPFAM" id="SSF56059">
    <property type="entry name" value="Glutathione synthetase ATP-binding domain-like"/>
    <property type="match status" value="1"/>
</dbReference>
<dbReference type="Gene3D" id="3.30.1490.20">
    <property type="entry name" value="ATP-grasp fold, A domain"/>
    <property type="match status" value="2"/>
</dbReference>
<dbReference type="InterPro" id="IPR013815">
    <property type="entry name" value="ATP_grasp_subdomain_1"/>
</dbReference>
<dbReference type="InterPro" id="IPR051549">
    <property type="entry name" value="PEP_Utilizing_Enz"/>
</dbReference>
<gene>
    <name evidence="1" type="ORF">J4709_38180</name>
</gene>
<name>A0ABS3S3T9_9ACTN</name>
<keyword evidence="2" id="KW-1185">Reference proteome</keyword>
<dbReference type="Proteomes" id="UP000680206">
    <property type="component" value="Unassembled WGS sequence"/>
</dbReference>
<organism evidence="1 2">
    <name type="scientific">Actinomadura violacea</name>
    <dbReference type="NCBI Taxonomy" id="2819934"/>
    <lineage>
        <taxon>Bacteria</taxon>
        <taxon>Bacillati</taxon>
        <taxon>Actinomycetota</taxon>
        <taxon>Actinomycetes</taxon>
        <taxon>Streptosporangiales</taxon>
        <taxon>Thermomonosporaceae</taxon>
        <taxon>Actinomadura</taxon>
    </lineage>
</organism>